<reference evidence="2" key="1">
    <citation type="journal article" date="2019" name="Sci. Rep.">
        <title>Draft genome of Tanacetum cinerariifolium, the natural source of mosquito coil.</title>
        <authorList>
            <person name="Yamashiro T."/>
            <person name="Shiraishi A."/>
            <person name="Satake H."/>
            <person name="Nakayama K."/>
        </authorList>
    </citation>
    <scope>NUCLEOTIDE SEQUENCE</scope>
</reference>
<protein>
    <submittedName>
        <fullName evidence="2">Uncharacterized protein</fullName>
    </submittedName>
</protein>
<feature type="region of interest" description="Disordered" evidence="1">
    <location>
        <begin position="1"/>
        <end position="22"/>
    </location>
</feature>
<proteinExistence type="predicted"/>
<sequence length="146" mass="16551">MMTPAPPTASAHRTYAMDSRPTPESAESLWNYIQALDSDQKSIRAVNNSALLLPIEIVLSLLKTSIREILKAARQWRPYLPVDKTVVKLLKASTQIPTRGTLLRLLRDAPHEAILQNLIDQEKDGYVWETGDHWHALFSGQLFIHQ</sequence>
<feature type="non-terminal residue" evidence="2">
    <location>
        <position position="146"/>
    </location>
</feature>
<dbReference type="AlphaFoldDB" id="A0A699TF28"/>
<name>A0A699TF28_TANCI</name>
<accession>A0A699TF28</accession>
<gene>
    <name evidence="2" type="ORF">Tci_880389</name>
</gene>
<organism evidence="2">
    <name type="scientific">Tanacetum cinerariifolium</name>
    <name type="common">Dalmatian daisy</name>
    <name type="synonym">Chrysanthemum cinerariifolium</name>
    <dbReference type="NCBI Taxonomy" id="118510"/>
    <lineage>
        <taxon>Eukaryota</taxon>
        <taxon>Viridiplantae</taxon>
        <taxon>Streptophyta</taxon>
        <taxon>Embryophyta</taxon>
        <taxon>Tracheophyta</taxon>
        <taxon>Spermatophyta</taxon>
        <taxon>Magnoliopsida</taxon>
        <taxon>eudicotyledons</taxon>
        <taxon>Gunneridae</taxon>
        <taxon>Pentapetalae</taxon>
        <taxon>asterids</taxon>
        <taxon>campanulids</taxon>
        <taxon>Asterales</taxon>
        <taxon>Asteraceae</taxon>
        <taxon>Asteroideae</taxon>
        <taxon>Anthemideae</taxon>
        <taxon>Anthemidinae</taxon>
        <taxon>Tanacetum</taxon>
    </lineage>
</organism>
<dbReference type="EMBL" id="BKCJ011238323">
    <property type="protein sequence ID" value="GFD08420.1"/>
    <property type="molecule type" value="Genomic_DNA"/>
</dbReference>
<evidence type="ECO:0000313" key="2">
    <source>
        <dbReference type="EMBL" id="GFD08420.1"/>
    </source>
</evidence>
<evidence type="ECO:0000256" key="1">
    <source>
        <dbReference type="SAM" id="MobiDB-lite"/>
    </source>
</evidence>
<comment type="caution">
    <text evidence="2">The sequence shown here is derived from an EMBL/GenBank/DDBJ whole genome shotgun (WGS) entry which is preliminary data.</text>
</comment>